<dbReference type="Proteomes" id="UP000543030">
    <property type="component" value="Unassembled WGS sequence"/>
</dbReference>
<dbReference type="RefSeq" id="WP_184099205.1">
    <property type="nucleotide sequence ID" value="NZ_JACHHN010000003.1"/>
</dbReference>
<evidence type="ECO:0000313" key="1">
    <source>
        <dbReference type="EMBL" id="MBB5190802.1"/>
    </source>
</evidence>
<sequence length="303" mass="33107">MTPIPTLVQNAREAALDFVLLTTCDYQGGRRDELERLIDSVKKSVAEHGLRVRHYLLLQRCQAEDVAPDVPEYTVLMRVGRQVSLSAARNLMLRQVHADGVLARARTVCFPDDDAWYPDGTLSAIATLFARDAQLGVIICRYASSPVTIAQCPGGLALAKRPGSRQFVVNASSNTLFVRAAVVEHVRYFDERLGVGAALNGGEDLDFALRARAQAKGNALWLDAPLVGHRDKNRTLRARYFTGSLYAIARSSGDPGVAVQALRKVAVGLYMVLTGDFAPRDLLHSVRVGLQARTQPEPEVSSQ</sequence>
<organism evidence="1 2">
    <name type="scientific">Silvimonas terrae</name>
    <dbReference type="NCBI Taxonomy" id="300266"/>
    <lineage>
        <taxon>Bacteria</taxon>
        <taxon>Pseudomonadati</taxon>
        <taxon>Pseudomonadota</taxon>
        <taxon>Betaproteobacteria</taxon>
        <taxon>Neisseriales</taxon>
        <taxon>Chitinibacteraceae</taxon>
        <taxon>Silvimonas</taxon>
    </lineage>
</organism>
<dbReference type="EMBL" id="JACHHN010000003">
    <property type="protein sequence ID" value="MBB5190802.1"/>
    <property type="molecule type" value="Genomic_DNA"/>
</dbReference>
<dbReference type="Gene3D" id="3.90.550.10">
    <property type="entry name" value="Spore Coat Polysaccharide Biosynthesis Protein SpsA, Chain A"/>
    <property type="match status" value="1"/>
</dbReference>
<evidence type="ECO:0008006" key="3">
    <source>
        <dbReference type="Google" id="ProtNLM"/>
    </source>
</evidence>
<protein>
    <recommendedName>
        <fullName evidence="3">Glycosyl transferase family 2</fullName>
    </recommendedName>
</protein>
<reference evidence="1 2" key="1">
    <citation type="submission" date="2020-08" db="EMBL/GenBank/DDBJ databases">
        <title>Genomic Encyclopedia of Type Strains, Phase IV (KMG-IV): sequencing the most valuable type-strain genomes for metagenomic binning, comparative biology and taxonomic classification.</title>
        <authorList>
            <person name="Goeker M."/>
        </authorList>
    </citation>
    <scope>NUCLEOTIDE SEQUENCE [LARGE SCALE GENOMIC DNA]</scope>
    <source>
        <strain evidence="1 2">DSM 18233</strain>
    </source>
</reference>
<dbReference type="InterPro" id="IPR029044">
    <property type="entry name" value="Nucleotide-diphossugar_trans"/>
</dbReference>
<proteinExistence type="predicted"/>
<gene>
    <name evidence="1" type="ORF">HNQ50_001525</name>
</gene>
<dbReference type="SUPFAM" id="SSF53448">
    <property type="entry name" value="Nucleotide-diphospho-sugar transferases"/>
    <property type="match status" value="1"/>
</dbReference>
<comment type="caution">
    <text evidence="1">The sequence shown here is derived from an EMBL/GenBank/DDBJ whole genome shotgun (WGS) entry which is preliminary data.</text>
</comment>
<accession>A0A840RES1</accession>
<evidence type="ECO:0000313" key="2">
    <source>
        <dbReference type="Proteomes" id="UP000543030"/>
    </source>
</evidence>
<name>A0A840RES1_9NEIS</name>
<keyword evidence="2" id="KW-1185">Reference proteome</keyword>
<dbReference type="AlphaFoldDB" id="A0A840RES1"/>